<comment type="similarity">
    <text evidence="2">Belongs to the class-V pyridoxal-phosphate-dependent aminotransferase family.</text>
</comment>
<evidence type="ECO:0000256" key="9">
    <source>
        <dbReference type="SAM" id="SignalP"/>
    </source>
</evidence>
<keyword evidence="6 8" id="KW-0663">Pyridoxal phosphate</keyword>
<dbReference type="GO" id="GO:0008453">
    <property type="term" value="F:alanine-glyoxylate transaminase activity"/>
    <property type="evidence" value="ECO:0007669"/>
    <property type="project" value="UniProtKB-EC"/>
</dbReference>
<dbReference type="Pfam" id="PF00266">
    <property type="entry name" value="Aminotran_5"/>
    <property type="match status" value="1"/>
</dbReference>
<dbReference type="SUPFAM" id="SSF53383">
    <property type="entry name" value="PLP-dependent transferases"/>
    <property type="match status" value="1"/>
</dbReference>
<evidence type="ECO:0000256" key="8">
    <source>
        <dbReference type="PIRSR" id="PIRSR000524-50"/>
    </source>
</evidence>
<organism evidence="11">
    <name type="scientific">Mantoniella antarctica</name>
    <dbReference type="NCBI Taxonomy" id="81844"/>
    <lineage>
        <taxon>Eukaryota</taxon>
        <taxon>Viridiplantae</taxon>
        <taxon>Chlorophyta</taxon>
        <taxon>Mamiellophyceae</taxon>
        <taxon>Mamiellales</taxon>
        <taxon>Mamiellaceae</taxon>
        <taxon>Mantoniella</taxon>
    </lineage>
</organism>
<accession>A0A7S0S816</accession>
<dbReference type="InterPro" id="IPR015422">
    <property type="entry name" value="PyrdxlP-dep_Trfase_small"/>
</dbReference>
<evidence type="ECO:0000256" key="6">
    <source>
        <dbReference type="ARBA" id="ARBA00022898"/>
    </source>
</evidence>
<proteinExistence type="inferred from homology"/>
<dbReference type="PANTHER" id="PTHR21152">
    <property type="entry name" value="AMINOTRANSFERASE CLASS V"/>
    <property type="match status" value="1"/>
</dbReference>
<dbReference type="InterPro" id="IPR024169">
    <property type="entry name" value="SP_NH2Trfase/AEP_transaminase"/>
</dbReference>
<dbReference type="Gene3D" id="3.90.1150.10">
    <property type="entry name" value="Aspartate Aminotransferase, domain 1"/>
    <property type="match status" value="1"/>
</dbReference>
<feature type="binding site" evidence="7">
    <location>
        <position position="402"/>
    </location>
    <ligand>
        <name>substrate</name>
    </ligand>
</feature>
<dbReference type="InterPro" id="IPR015421">
    <property type="entry name" value="PyrdxlP-dep_Trfase_major"/>
</dbReference>
<evidence type="ECO:0000256" key="7">
    <source>
        <dbReference type="PIRSR" id="PIRSR000524-1"/>
    </source>
</evidence>
<dbReference type="GO" id="GO:0005777">
    <property type="term" value="C:peroxisome"/>
    <property type="evidence" value="ECO:0007669"/>
    <property type="project" value="TreeGrafter"/>
</dbReference>
<keyword evidence="5" id="KW-0808">Transferase</keyword>
<keyword evidence="4" id="KW-0032">Aminotransferase</keyword>
<gene>
    <name evidence="11" type="ORF">MANT1106_LOCUS850</name>
</gene>
<evidence type="ECO:0000256" key="1">
    <source>
        <dbReference type="ARBA" id="ARBA00001933"/>
    </source>
</evidence>
<evidence type="ECO:0000256" key="3">
    <source>
        <dbReference type="ARBA" id="ARBA00013049"/>
    </source>
</evidence>
<dbReference type="GO" id="GO:0004760">
    <property type="term" value="F:L-serine-pyruvate transaminase activity"/>
    <property type="evidence" value="ECO:0007669"/>
    <property type="project" value="TreeGrafter"/>
</dbReference>
<feature type="domain" description="Aminotransferase class V" evidence="10">
    <location>
        <begin position="74"/>
        <end position="274"/>
    </location>
</feature>
<dbReference type="PIRSF" id="PIRSF000524">
    <property type="entry name" value="SPT"/>
    <property type="match status" value="1"/>
</dbReference>
<reference evidence="11" key="1">
    <citation type="submission" date="2021-01" db="EMBL/GenBank/DDBJ databases">
        <authorList>
            <person name="Corre E."/>
            <person name="Pelletier E."/>
            <person name="Niang G."/>
            <person name="Scheremetjew M."/>
            <person name="Finn R."/>
            <person name="Kale V."/>
            <person name="Holt S."/>
            <person name="Cochrane G."/>
            <person name="Meng A."/>
            <person name="Brown T."/>
            <person name="Cohen L."/>
        </authorList>
    </citation>
    <scope>NUCLEOTIDE SEQUENCE</scope>
    <source>
        <strain evidence="11">SL-175</strain>
    </source>
</reference>
<dbReference type="Gene3D" id="3.40.640.10">
    <property type="entry name" value="Type I PLP-dependent aspartate aminotransferase-like (Major domain)"/>
    <property type="match status" value="1"/>
</dbReference>
<evidence type="ECO:0000256" key="2">
    <source>
        <dbReference type="ARBA" id="ARBA00009236"/>
    </source>
</evidence>
<dbReference type="EC" id="2.6.1.44" evidence="3"/>
<feature type="signal peptide" evidence="9">
    <location>
        <begin position="1"/>
        <end position="28"/>
    </location>
</feature>
<dbReference type="InterPro" id="IPR000192">
    <property type="entry name" value="Aminotrans_V_dom"/>
</dbReference>
<dbReference type="AlphaFoldDB" id="A0A7S0S816"/>
<evidence type="ECO:0000256" key="4">
    <source>
        <dbReference type="ARBA" id="ARBA00022576"/>
    </source>
</evidence>
<evidence type="ECO:0000313" key="11">
    <source>
        <dbReference type="EMBL" id="CAD8698169.1"/>
    </source>
</evidence>
<name>A0A7S0S816_9CHLO</name>
<feature type="chain" id="PRO_5030538014" description="alanine--glyoxylate transaminase" evidence="9">
    <location>
        <begin position="29"/>
        <end position="434"/>
    </location>
</feature>
<protein>
    <recommendedName>
        <fullName evidence="3">alanine--glyoxylate transaminase</fullName>
        <ecNumber evidence="3">2.6.1.44</ecNumber>
    </recommendedName>
</protein>
<dbReference type="GO" id="GO:0019265">
    <property type="term" value="P:glycine biosynthetic process, by transamination of glyoxylate"/>
    <property type="evidence" value="ECO:0007669"/>
    <property type="project" value="TreeGrafter"/>
</dbReference>
<sequence length="434" mass="46540">MPSHSRGLCAALALALLIAISDSPRAFAADEPAGAGEGSCPFAHSGGELPGWHSRPMPDDYSGGLKEFSVVYTDRALNHMSTPFIKVMQDLNALLKDVYGAAATVILPGSGTFGMEAVARQFARGKKVLVVRNGYFSYRWTDIFDQTDIPAEVVVLKASLESAATDPTRPQVKPQPVEDIVAAIRREKPAVVFAPHVETSTGVMFPDVELAAISAAAHEVGALFVLDCVASGTAWVDMNATGVDVVISAPQKGWSGHACAGIVMLSERAENVARRESTSDSMVLNLRKWLEVMDTYLAGGFSYYTTMPTDCLRLFRDAAFETRDYGFDKVKRDFFTMGAGVRDMMEAQGLTIVAAEGYRAPGVVVVYVGDKAAAARFKKVGFQIAAGVPYMLDTQPEMGTFRIGLFGLDKVKDAAGTIAILKGAMEKALEGVER</sequence>
<comment type="cofactor">
    <cofactor evidence="1 8">
        <name>pyridoxal 5'-phosphate</name>
        <dbReference type="ChEBI" id="CHEBI:597326"/>
    </cofactor>
</comment>
<feature type="modified residue" description="N6-(pyridoxal phosphate)lysine" evidence="8">
    <location>
        <position position="252"/>
    </location>
</feature>
<evidence type="ECO:0000259" key="10">
    <source>
        <dbReference type="Pfam" id="PF00266"/>
    </source>
</evidence>
<keyword evidence="9" id="KW-0732">Signal</keyword>
<evidence type="ECO:0000256" key="5">
    <source>
        <dbReference type="ARBA" id="ARBA00022679"/>
    </source>
</evidence>
<dbReference type="PANTHER" id="PTHR21152:SF24">
    <property type="entry name" value="ALANINE--GLYOXYLATE AMINOTRANSFERASE 1"/>
    <property type="match status" value="1"/>
</dbReference>
<dbReference type="EMBL" id="HBFC01001637">
    <property type="protein sequence ID" value="CAD8698169.1"/>
    <property type="molecule type" value="Transcribed_RNA"/>
</dbReference>
<dbReference type="InterPro" id="IPR015424">
    <property type="entry name" value="PyrdxlP-dep_Trfase"/>
</dbReference>